<accession>A0A0E9US83</accession>
<proteinExistence type="predicted"/>
<evidence type="ECO:0000313" key="1">
    <source>
        <dbReference type="EMBL" id="JAH67798.1"/>
    </source>
</evidence>
<dbReference type="AlphaFoldDB" id="A0A0E9US83"/>
<sequence>MNNNMKEVTEIKYPSNW</sequence>
<reference evidence="1" key="1">
    <citation type="submission" date="2014-11" db="EMBL/GenBank/DDBJ databases">
        <authorList>
            <person name="Amaro Gonzalez C."/>
        </authorList>
    </citation>
    <scope>NUCLEOTIDE SEQUENCE</scope>
</reference>
<name>A0A0E9US83_ANGAN</name>
<protein>
    <submittedName>
        <fullName evidence="1">Uncharacterized protein</fullName>
    </submittedName>
</protein>
<reference evidence="1" key="2">
    <citation type="journal article" date="2015" name="Fish Shellfish Immunol.">
        <title>Early steps in the European eel (Anguilla anguilla)-Vibrio vulnificus interaction in the gills: Role of the RtxA13 toxin.</title>
        <authorList>
            <person name="Callol A."/>
            <person name="Pajuelo D."/>
            <person name="Ebbesson L."/>
            <person name="Teles M."/>
            <person name="MacKenzie S."/>
            <person name="Amaro C."/>
        </authorList>
    </citation>
    <scope>NUCLEOTIDE SEQUENCE</scope>
</reference>
<dbReference type="EMBL" id="GBXM01040779">
    <property type="protein sequence ID" value="JAH67798.1"/>
    <property type="molecule type" value="Transcribed_RNA"/>
</dbReference>
<organism evidence="1">
    <name type="scientific">Anguilla anguilla</name>
    <name type="common">European freshwater eel</name>
    <name type="synonym">Muraena anguilla</name>
    <dbReference type="NCBI Taxonomy" id="7936"/>
    <lineage>
        <taxon>Eukaryota</taxon>
        <taxon>Metazoa</taxon>
        <taxon>Chordata</taxon>
        <taxon>Craniata</taxon>
        <taxon>Vertebrata</taxon>
        <taxon>Euteleostomi</taxon>
        <taxon>Actinopterygii</taxon>
        <taxon>Neopterygii</taxon>
        <taxon>Teleostei</taxon>
        <taxon>Anguilliformes</taxon>
        <taxon>Anguillidae</taxon>
        <taxon>Anguilla</taxon>
    </lineage>
</organism>